<evidence type="ECO:0000256" key="1">
    <source>
        <dbReference type="ARBA" id="ARBA00023015"/>
    </source>
</evidence>
<dbReference type="EMBL" id="JBEXAC010000002">
    <property type="protein sequence ID" value="MET7000701.1"/>
    <property type="molecule type" value="Genomic_DNA"/>
</dbReference>
<evidence type="ECO:0000313" key="4">
    <source>
        <dbReference type="EMBL" id="MET7000701.1"/>
    </source>
</evidence>
<dbReference type="Proteomes" id="UP001549749">
    <property type="component" value="Unassembled WGS sequence"/>
</dbReference>
<organism evidence="4 5">
    <name type="scientific">Chitinophaga defluvii</name>
    <dbReference type="NCBI Taxonomy" id="3163343"/>
    <lineage>
        <taxon>Bacteria</taxon>
        <taxon>Pseudomonadati</taxon>
        <taxon>Bacteroidota</taxon>
        <taxon>Chitinophagia</taxon>
        <taxon>Chitinophagales</taxon>
        <taxon>Chitinophagaceae</taxon>
        <taxon>Chitinophaga</taxon>
    </lineage>
</organism>
<proteinExistence type="predicted"/>
<accession>A0ABV2TCF2</accession>
<dbReference type="RefSeq" id="WP_354663254.1">
    <property type="nucleotide sequence ID" value="NZ_JBEXAC010000002.1"/>
</dbReference>
<dbReference type="Pfam" id="PF12833">
    <property type="entry name" value="HTH_18"/>
    <property type="match status" value="1"/>
</dbReference>
<evidence type="ECO:0000256" key="2">
    <source>
        <dbReference type="ARBA" id="ARBA00023163"/>
    </source>
</evidence>
<reference evidence="4 5" key="1">
    <citation type="submission" date="2024-06" db="EMBL/GenBank/DDBJ databases">
        <title>Chitinophaga defluvii sp. nov., isolated from municipal sewage.</title>
        <authorList>
            <person name="Zhang L."/>
        </authorList>
    </citation>
    <scope>NUCLEOTIDE SEQUENCE [LARGE SCALE GENOMIC DNA]</scope>
    <source>
        <strain evidence="4 5">H8</strain>
    </source>
</reference>
<dbReference type="PANTHER" id="PTHR47893:SF1">
    <property type="entry name" value="REGULATORY PROTEIN PCHR"/>
    <property type="match status" value="1"/>
</dbReference>
<name>A0ABV2TCF2_9BACT</name>
<dbReference type="PROSITE" id="PS01124">
    <property type="entry name" value="HTH_ARAC_FAMILY_2"/>
    <property type="match status" value="1"/>
</dbReference>
<comment type="caution">
    <text evidence="4">The sequence shown here is derived from an EMBL/GenBank/DDBJ whole genome shotgun (WGS) entry which is preliminary data.</text>
</comment>
<feature type="domain" description="HTH araC/xylS-type" evidence="3">
    <location>
        <begin position="12"/>
        <end position="109"/>
    </location>
</feature>
<keyword evidence="2" id="KW-0804">Transcription</keyword>
<evidence type="ECO:0000313" key="5">
    <source>
        <dbReference type="Proteomes" id="UP001549749"/>
    </source>
</evidence>
<dbReference type="InterPro" id="IPR053142">
    <property type="entry name" value="PchR_regulatory_protein"/>
</dbReference>
<keyword evidence="5" id="KW-1185">Reference proteome</keyword>
<dbReference type="PANTHER" id="PTHR47893">
    <property type="entry name" value="REGULATORY PROTEIN PCHR"/>
    <property type="match status" value="1"/>
</dbReference>
<dbReference type="SUPFAM" id="SSF46689">
    <property type="entry name" value="Homeodomain-like"/>
    <property type="match status" value="1"/>
</dbReference>
<sequence>MTLTQKQERLIHEVKRFIDSSPLERTPVVELVQRSGLTENLLTKGFKSVFKETLYNYQLRLCMEEAAILLHKGLSIKEVAFACGYKAQGNFTRAFFKIKKVTPSQYQSEKISQ</sequence>
<gene>
    <name evidence="4" type="ORF">ABR189_25175</name>
</gene>
<evidence type="ECO:0000259" key="3">
    <source>
        <dbReference type="PROSITE" id="PS01124"/>
    </source>
</evidence>
<dbReference type="Gene3D" id="1.10.10.60">
    <property type="entry name" value="Homeodomain-like"/>
    <property type="match status" value="1"/>
</dbReference>
<keyword evidence="1" id="KW-0805">Transcription regulation</keyword>
<dbReference type="InterPro" id="IPR018060">
    <property type="entry name" value="HTH_AraC"/>
</dbReference>
<protein>
    <submittedName>
        <fullName evidence="4">AraC family transcriptional regulator</fullName>
    </submittedName>
</protein>
<dbReference type="InterPro" id="IPR009057">
    <property type="entry name" value="Homeodomain-like_sf"/>
</dbReference>
<dbReference type="SMART" id="SM00342">
    <property type="entry name" value="HTH_ARAC"/>
    <property type="match status" value="1"/>
</dbReference>